<sequence>MILLLAGLLGVIAGLRTMMAPTVLAWAAWAGWLSPEGTWAAFMASPWAVGVLSLLALVELVVDQLPSTESRKVPVQFGARLVSGAFCGAVLGTLAGQPVAGLLAGLIGAGLGTLGGAAARARLAAAFGRDMPAAFIEDAVAILGGLLIVAAA</sequence>
<keyword evidence="1" id="KW-1133">Transmembrane helix</keyword>
<keyword evidence="4" id="KW-1185">Reference proteome</keyword>
<evidence type="ECO:0000313" key="3">
    <source>
        <dbReference type="EMBL" id="QDL93525.1"/>
    </source>
</evidence>
<dbReference type="AlphaFoldDB" id="A0A5B8FYC4"/>
<dbReference type="Pfam" id="PF13548">
    <property type="entry name" value="DUF4126"/>
    <property type="match status" value="1"/>
</dbReference>
<dbReference type="InterPro" id="IPR025196">
    <property type="entry name" value="DUF4126"/>
</dbReference>
<feature type="transmembrane region" description="Helical" evidence="1">
    <location>
        <begin position="100"/>
        <end position="119"/>
    </location>
</feature>
<dbReference type="KEGG" id="ppru:FDP22_00600"/>
<dbReference type="EMBL" id="CP040818">
    <property type="protein sequence ID" value="QDL93525.1"/>
    <property type="molecule type" value="Genomic_DNA"/>
</dbReference>
<feature type="transmembrane region" description="Helical" evidence="1">
    <location>
        <begin position="41"/>
        <end position="62"/>
    </location>
</feature>
<proteinExistence type="predicted"/>
<reference evidence="3 4" key="1">
    <citation type="submission" date="2019-06" db="EMBL/GenBank/DDBJ databases">
        <title>Genome sequence of Rhodobacteraceae bacterium D4M1.</title>
        <authorList>
            <person name="Cao J."/>
        </authorList>
    </citation>
    <scope>NUCLEOTIDE SEQUENCE [LARGE SCALE GENOMIC DNA]</scope>
    <source>
        <strain evidence="3 4">D4M1</strain>
    </source>
</reference>
<feature type="domain" description="DUF4126" evidence="2">
    <location>
        <begin position="4"/>
        <end position="150"/>
    </location>
</feature>
<keyword evidence="1" id="KW-0812">Transmembrane</keyword>
<dbReference type="Proteomes" id="UP000305888">
    <property type="component" value="Chromosome"/>
</dbReference>
<name>A0A5B8FYC4_9RHOB</name>
<evidence type="ECO:0000256" key="1">
    <source>
        <dbReference type="SAM" id="Phobius"/>
    </source>
</evidence>
<feature type="transmembrane region" description="Helical" evidence="1">
    <location>
        <begin position="74"/>
        <end position="94"/>
    </location>
</feature>
<gene>
    <name evidence="3" type="ORF">FDP22_00600</name>
</gene>
<protein>
    <submittedName>
        <fullName evidence="3">DUF4126 family protein</fullName>
    </submittedName>
</protein>
<accession>A0A5B8FYC4</accession>
<evidence type="ECO:0000259" key="2">
    <source>
        <dbReference type="Pfam" id="PF13548"/>
    </source>
</evidence>
<dbReference type="OrthoDB" id="9812409at2"/>
<keyword evidence="1" id="KW-0472">Membrane</keyword>
<organism evidence="3 4">
    <name type="scientific">Paroceanicella profunda</name>
    <dbReference type="NCBI Taxonomy" id="2579971"/>
    <lineage>
        <taxon>Bacteria</taxon>
        <taxon>Pseudomonadati</taxon>
        <taxon>Pseudomonadota</taxon>
        <taxon>Alphaproteobacteria</taxon>
        <taxon>Rhodobacterales</taxon>
        <taxon>Paracoccaceae</taxon>
        <taxon>Paroceanicella</taxon>
    </lineage>
</organism>
<evidence type="ECO:0000313" key="4">
    <source>
        <dbReference type="Proteomes" id="UP000305888"/>
    </source>
</evidence>